<gene>
    <name evidence="2" type="ORF">KAK11_13820</name>
</gene>
<keyword evidence="3" id="KW-1185">Reference proteome</keyword>
<feature type="region of interest" description="Disordered" evidence="1">
    <location>
        <begin position="1"/>
        <end position="26"/>
    </location>
</feature>
<dbReference type="RefSeq" id="WP_210809769.1">
    <property type="nucleotide sequence ID" value="NZ_JAGQDG010000005.1"/>
</dbReference>
<accession>A0ABS5DZ49</accession>
<organism evidence="2 3">
    <name type="scientific">Ideonella paludis</name>
    <dbReference type="NCBI Taxonomy" id="1233411"/>
    <lineage>
        <taxon>Bacteria</taxon>
        <taxon>Pseudomonadati</taxon>
        <taxon>Pseudomonadota</taxon>
        <taxon>Betaproteobacteria</taxon>
        <taxon>Burkholderiales</taxon>
        <taxon>Sphaerotilaceae</taxon>
        <taxon>Ideonella</taxon>
    </lineage>
</organism>
<comment type="caution">
    <text evidence="2">The sequence shown here is derived from an EMBL/GenBank/DDBJ whole genome shotgun (WGS) entry which is preliminary data.</text>
</comment>
<evidence type="ECO:0000313" key="2">
    <source>
        <dbReference type="EMBL" id="MBQ0936414.1"/>
    </source>
</evidence>
<proteinExistence type="predicted"/>
<evidence type="ECO:0000313" key="3">
    <source>
        <dbReference type="Proteomes" id="UP000672097"/>
    </source>
</evidence>
<dbReference type="EMBL" id="JAGQDG010000005">
    <property type="protein sequence ID" value="MBQ0936414.1"/>
    <property type="molecule type" value="Genomic_DNA"/>
</dbReference>
<protein>
    <submittedName>
        <fullName evidence="2">Uncharacterized protein</fullName>
    </submittedName>
</protein>
<dbReference type="Proteomes" id="UP000672097">
    <property type="component" value="Unassembled WGS sequence"/>
</dbReference>
<name>A0ABS5DZ49_9BURK</name>
<sequence>MQKSAHPQFPAQRLHPVAPAARDDKGQKFEPFWSMAIHNDRRCMARVLKADQKR</sequence>
<reference evidence="2 3" key="1">
    <citation type="submission" date="2021-04" db="EMBL/GenBank/DDBJ databases">
        <title>The genome sequence of type strain Ideonella paludis KCTC 32238.</title>
        <authorList>
            <person name="Liu Y."/>
        </authorList>
    </citation>
    <scope>NUCLEOTIDE SEQUENCE [LARGE SCALE GENOMIC DNA]</scope>
    <source>
        <strain evidence="2 3">KCTC 32238</strain>
    </source>
</reference>
<evidence type="ECO:0000256" key="1">
    <source>
        <dbReference type="SAM" id="MobiDB-lite"/>
    </source>
</evidence>